<organism evidence="3 4">
    <name type="scientific">Campylobacter gracilis RM3268</name>
    <dbReference type="NCBI Taxonomy" id="553220"/>
    <lineage>
        <taxon>Bacteria</taxon>
        <taxon>Pseudomonadati</taxon>
        <taxon>Campylobacterota</taxon>
        <taxon>Epsilonproteobacteria</taxon>
        <taxon>Campylobacterales</taxon>
        <taxon>Campylobacteraceae</taxon>
        <taxon>Campylobacter</taxon>
    </lineage>
</organism>
<dbReference type="AlphaFoldDB" id="C8PFL5"/>
<accession>C8PFL5</accession>
<gene>
    <name evidence="3" type="ORF">CAMGR0001_1746</name>
</gene>
<feature type="transmembrane region" description="Helical" evidence="1">
    <location>
        <begin position="6"/>
        <end position="26"/>
    </location>
</feature>
<keyword evidence="1" id="KW-0472">Membrane</keyword>
<dbReference type="RefSeq" id="WP_005870082.1">
    <property type="nucleotide sequence ID" value="NZ_ACYG01000015.1"/>
</dbReference>
<feature type="transmembrane region" description="Helical" evidence="1">
    <location>
        <begin position="65"/>
        <end position="84"/>
    </location>
</feature>
<dbReference type="Proteomes" id="UP000005709">
    <property type="component" value="Unassembled WGS sequence"/>
</dbReference>
<dbReference type="InterPro" id="IPR000620">
    <property type="entry name" value="EamA_dom"/>
</dbReference>
<comment type="caution">
    <text evidence="3">The sequence shown here is derived from an EMBL/GenBank/DDBJ whole genome shotgun (WGS) entry which is preliminary data.</text>
</comment>
<name>C8PFL5_9BACT</name>
<sequence length="140" mass="15264">METWAAWALASALFAALTAIFAKIGLEGINSHFATFIRTIIIALCLAIFLRYAKAWQPLSSLTPRNWVFLILSGLATGASWLAYFKALQIGKAYQVAPIDKLSVVLVVIIAVIFLGERPSLREWLALALIGAGVIMLAFK</sequence>
<dbReference type="FunFam" id="1.10.3730.20:FF:000009">
    <property type="entry name" value="EamA family transporter"/>
    <property type="match status" value="1"/>
</dbReference>
<dbReference type="Pfam" id="PF00892">
    <property type="entry name" value="EamA"/>
    <property type="match status" value="1"/>
</dbReference>
<evidence type="ECO:0000259" key="2">
    <source>
        <dbReference type="Pfam" id="PF00892"/>
    </source>
</evidence>
<evidence type="ECO:0000256" key="1">
    <source>
        <dbReference type="SAM" id="Phobius"/>
    </source>
</evidence>
<dbReference type="SUPFAM" id="SSF103481">
    <property type="entry name" value="Multidrug resistance efflux transporter EmrE"/>
    <property type="match status" value="1"/>
</dbReference>
<dbReference type="PANTHER" id="PTHR22911">
    <property type="entry name" value="ACYL-MALONYL CONDENSING ENZYME-RELATED"/>
    <property type="match status" value="1"/>
</dbReference>
<dbReference type="OrthoDB" id="9806718at2"/>
<dbReference type="EMBL" id="ACYG01000015">
    <property type="protein sequence ID" value="EEV18399.1"/>
    <property type="molecule type" value="Genomic_DNA"/>
</dbReference>
<dbReference type="eggNOG" id="COG2510">
    <property type="taxonomic scope" value="Bacteria"/>
</dbReference>
<dbReference type="GO" id="GO:0016020">
    <property type="term" value="C:membrane"/>
    <property type="evidence" value="ECO:0007669"/>
    <property type="project" value="InterPro"/>
</dbReference>
<dbReference type="PANTHER" id="PTHR22911:SF137">
    <property type="entry name" value="SOLUTE CARRIER FAMILY 35 MEMBER G2-RELATED"/>
    <property type="match status" value="1"/>
</dbReference>
<keyword evidence="1" id="KW-1133">Transmembrane helix</keyword>
<reference evidence="3 4" key="1">
    <citation type="submission" date="2009-07" db="EMBL/GenBank/DDBJ databases">
        <authorList>
            <person name="Madupu R."/>
            <person name="Sebastian Y."/>
            <person name="Durkin A.S."/>
            <person name="Torralba M."/>
            <person name="Methe B."/>
            <person name="Sutton G.G."/>
            <person name="Strausberg R.L."/>
            <person name="Nelson K.E."/>
        </authorList>
    </citation>
    <scope>NUCLEOTIDE SEQUENCE [LARGE SCALE GENOMIC DNA]</scope>
    <source>
        <strain evidence="3 4">RM3268</strain>
    </source>
</reference>
<feature type="domain" description="EamA" evidence="2">
    <location>
        <begin position="4"/>
        <end position="138"/>
    </location>
</feature>
<evidence type="ECO:0000313" key="3">
    <source>
        <dbReference type="EMBL" id="EEV18399.1"/>
    </source>
</evidence>
<protein>
    <submittedName>
        <fullName evidence="3">Putative membrane protein</fullName>
    </submittedName>
</protein>
<feature type="transmembrane region" description="Helical" evidence="1">
    <location>
        <begin position="33"/>
        <end position="53"/>
    </location>
</feature>
<evidence type="ECO:0000313" key="4">
    <source>
        <dbReference type="Proteomes" id="UP000005709"/>
    </source>
</evidence>
<keyword evidence="4" id="KW-1185">Reference proteome</keyword>
<dbReference type="InterPro" id="IPR037185">
    <property type="entry name" value="EmrE-like"/>
</dbReference>
<dbReference type="Gene3D" id="1.10.3730.20">
    <property type="match status" value="1"/>
</dbReference>
<feature type="transmembrane region" description="Helical" evidence="1">
    <location>
        <begin position="96"/>
        <end position="115"/>
    </location>
</feature>
<keyword evidence="1" id="KW-0812">Transmembrane</keyword>
<proteinExistence type="predicted"/>
<dbReference type="STRING" id="824.CGRAC_0537"/>
<feature type="transmembrane region" description="Helical" evidence="1">
    <location>
        <begin position="121"/>
        <end position="139"/>
    </location>
</feature>